<dbReference type="InterPro" id="IPR010652">
    <property type="entry name" value="DUF1232"/>
</dbReference>
<evidence type="ECO:0000313" key="6">
    <source>
        <dbReference type="EMBL" id="ERN41173.1"/>
    </source>
</evidence>
<feature type="domain" description="DUF1232" evidence="5">
    <location>
        <begin position="65"/>
        <end position="100"/>
    </location>
</feature>
<keyword evidence="2" id="KW-0812">Transmembrane</keyword>
<gene>
    <name evidence="6" type="ORF">KR51_00022360</name>
</gene>
<evidence type="ECO:0000256" key="2">
    <source>
        <dbReference type="ARBA" id="ARBA00022692"/>
    </source>
</evidence>
<evidence type="ECO:0000313" key="7">
    <source>
        <dbReference type="Proteomes" id="UP000016960"/>
    </source>
</evidence>
<dbReference type="InterPro" id="IPR016983">
    <property type="entry name" value="UCP031804"/>
</dbReference>
<dbReference type="Pfam" id="PF06803">
    <property type="entry name" value="DUF1232"/>
    <property type="match status" value="1"/>
</dbReference>
<dbReference type="PATRIC" id="fig|582515.4.peg.2518"/>
<dbReference type="EMBL" id="ASSJ01000053">
    <property type="protein sequence ID" value="ERN41173.1"/>
    <property type="molecule type" value="Genomic_DNA"/>
</dbReference>
<comment type="subcellular location">
    <subcellularLocation>
        <location evidence="1">Endomembrane system</location>
        <topology evidence="1">Multi-pass membrane protein</topology>
    </subcellularLocation>
</comment>
<evidence type="ECO:0000256" key="3">
    <source>
        <dbReference type="ARBA" id="ARBA00022989"/>
    </source>
</evidence>
<dbReference type="eggNOG" id="COG3339">
    <property type="taxonomic scope" value="Bacteria"/>
</dbReference>
<comment type="caution">
    <text evidence="6">The sequence shown here is derived from an EMBL/GenBank/DDBJ whole genome shotgun (WGS) entry which is preliminary data.</text>
</comment>
<sequence length="134" mass="14195">MDSGKSAKLLALEAATSEPQAAAEEGFKAASFLKKVRRVAGYVPFTRDAMAMYYCALDARTPAYAKGVAAAALAYFVLPTDAVPDFIVGMGFTDDASAIAAALGAIGAHINEDHHNRAERFFVEEATTPLEHPD</sequence>
<reference evidence="6 7" key="1">
    <citation type="submission" date="2013-05" db="EMBL/GenBank/DDBJ databases">
        <title>Draft genome sequence of Rubidibacter lacunae KORDI 51-2.</title>
        <authorList>
            <person name="Choi D.H."/>
            <person name="Noh J.H."/>
            <person name="Kwon K.-K."/>
            <person name="Lee J.-H."/>
            <person name="Ryu J.-Y."/>
        </authorList>
    </citation>
    <scope>NUCLEOTIDE SEQUENCE [LARGE SCALE GENOMIC DNA]</scope>
    <source>
        <strain evidence="6 7">KORDI 51-2</strain>
    </source>
</reference>
<evidence type="ECO:0000259" key="5">
    <source>
        <dbReference type="Pfam" id="PF06803"/>
    </source>
</evidence>
<dbReference type="GO" id="GO:0012505">
    <property type="term" value="C:endomembrane system"/>
    <property type="evidence" value="ECO:0007669"/>
    <property type="project" value="UniProtKB-SubCell"/>
</dbReference>
<dbReference type="PIRSF" id="PIRSF031804">
    <property type="entry name" value="UCP031804"/>
    <property type="match status" value="1"/>
</dbReference>
<proteinExistence type="predicted"/>
<protein>
    <recommendedName>
        <fullName evidence="5">DUF1232 domain-containing protein</fullName>
    </recommendedName>
</protein>
<dbReference type="InParanoid" id="U5D9B3"/>
<organism evidence="6 7">
    <name type="scientific">Rubidibacter lacunae KORDI 51-2</name>
    <dbReference type="NCBI Taxonomy" id="582515"/>
    <lineage>
        <taxon>Bacteria</taxon>
        <taxon>Bacillati</taxon>
        <taxon>Cyanobacteriota</taxon>
        <taxon>Cyanophyceae</taxon>
        <taxon>Oscillatoriophycideae</taxon>
        <taxon>Chroococcales</taxon>
        <taxon>Aphanothecaceae</taxon>
        <taxon>Rubidibacter</taxon>
    </lineage>
</organism>
<dbReference type="Proteomes" id="UP000016960">
    <property type="component" value="Unassembled WGS sequence"/>
</dbReference>
<name>U5D9B3_9CHRO</name>
<keyword evidence="4" id="KW-0472">Membrane</keyword>
<accession>U5D9B3</accession>
<keyword evidence="3" id="KW-1133">Transmembrane helix</keyword>
<keyword evidence="7" id="KW-1185">Reference proteome</keyword>
<dbReference type="RefSeq" id="WP_022607363.1">
    <property type="nucleotide sequence ID" value="NZ_ASSJ01000053.1"/>
</dbReference>
<evidence type="ECO:0000256" key="4">
    <source>
        <dbReference type="ARBA" id="ARBA00023136"/>
    </source>
</evidence>
<evidence type="ECO:0000256" key="1">
    <source>
        <dbReference type="ARBA" id="ARBA00004127"/>
    </source>
</evidence>
<dbReference type="AlphaFoldDB" id="U5D9B3"/>